<dbReference type="InParanoid" id="A0A5C3NTM8"/>
<dbReference type="Proteomes" id="UP000308197">
    <property type="component" value="Unassembled WGS sequence"/>
</dbReference>
<organism evidence="1 2">
    <name type="scientific">Polyporus arcularius HHB13444</name>
    <dbReference type="NCBI Taxonomy" id="1314778"/>
    <lineage>
        <taxon>Eukaryota</taxon>
        <taxon>Fungi</taxon>
        <taxon>Dikarya</taxon>
        <taxon>Basidiomycota</taxon>
        <taxon>Agaricomycotina</taxon>
        <taxon>Agaricomycetes</taxon>
        <taxon>Polyporales</taxon>
        <taxon>Polyporaceae</taxon>
        <taxon>Polyporus</taxon>
    </lineage>
</organism>
<name>A0A5C3NTM8_9APHY</name>
<accession>A0A5C3NTM8</accession>
<gene>
    <name evidence="1" type="ORF">K466DRAFT_570281</name>
</gene>
<reference evidence="1 2" key="1">
    <citation type="journal article" date="2019" name="Nat. Ecol. Evol.">
        <title>Megaphylogeny resolves global patterns of mushroom evolution.</title>
        <authorList>
            <person name="Varga T."/>
            <person name="Krizsan K."/>
            <person name="Foldi C."/>
            <person name="Dima B."/>
            <person name="Sanchez-Garcia M."/>
            <person name="Sanchez-Ramirez S."/>
            <person name="Szollosi G.J."/>
            <person name="Szarkandi J.G."/>
            <person name="Papp V."/>
            <person name="Albert L."/>
            <person name="Andreopoulos W."/>
            <person name="Angelini C."/>
            <person name="Antonin V."/>
            <person name="Barry K.W."/>
            <person name="Bougher N.L."/>
            <person name="Buchanan P."/>
            <person name="Buyck B."/>
            <person name="Bense V."/>
            <person name="Catcheside P."/>
            <person name="Chovatia M."/>
            <person name="Cooper J."/>
            <person name="Damon W."/>
            <person name="Desjardin D."/>
            <person name="Finy P."/>
            <person name="Geml J."/>
            <person name="Haridas S."/>
            <person name="Hughes K."/>
            <person name="Justo A."/>
            <person name="Karasinski D."/>
            <person name="Kautmanova I."/>
            <person name="Kiss B."/>
            <person name="Kocsube S."/>
            <person name="Kotiranta H."/>
            <person name="LaButti K.M."/>
            <person name="Lechner B.E."/>
            <person name="Liimatainen K."/>
            <person name="Lipzen A."/>
            <person name="Lukacs Z."/>
            <person name="Mihaltcheva S."/>
            <person name="Morgado L.N."/>
            <person name="Niskanen T."/>
            <person name="Noordeloos M.E."/>
            <person name="Ohm R.A."/>
            <person name="Ortiz-Santana B."/>
            <person name="Ovrebo C."/>
            <person name="Racz N."/>
            <person name="Riley R."/>
            <person name="Savchenko A."/>
            <person name="Shiryaev A."/>
            <person name="Soop K."/>
            <person name="Spirin V."/>
            <person name="Szebenyi C."/>
            <person name="Tomsovsky M."/>
            <person name="Tulloss R.E."/>
            <person name="Uehling J."/>
            <person name="Grigoriev I.V."/>
            <person name="Vagvolgyi C."/>
            <person name="Papp T."/>
            <person name="Martin F.M."/>
            <person name="Miettinen O."/>
            <person name="Hibbett D.S."/>
            <person name="Nagy L.G."/>
        </authorList>
    </citation>
    <scope>NUCLEOTIDE SEQUENCE [LARGE SCALE GENOMIC DNA]</scope>
    <source>
        <strain evidence="1 2">HHB13444</strain>
    </source>
</reference>
<sequence>MTKIHFTRPSLGTRMGFVGYLRMGFHDIHPWKSWVLPRQINELTLRNGGGLQGGRRCLHVLTVVGLMLAMMTTRGLCSRHLDGRRQDLNARQERAECKGSDGDSSKTSSKSLAVVIGEVEEVAHKQGGGLEGGWLRMSKVESKRGQQSDTALDLANAVLNLADAILNLTNTIYLCPPTLAGQFGLQVQSHAHVNQSQAPYLCVHKRNKPQYYPQDDTLQEVVCVSNPEKARTTQNSSLTRASQSDWAYVQNLWARTCT</sequence>
<evidence type="ECO:0000313" key="1">
    <source>
        <dbReference type="EMBL" id="TFK79360.1"/>
    </source>
</evidence>
<protein>
    <submittedName>
        <fullName evidence="1">Uncharacterized protein</fullName>
    </submittedName>
</protein>
<evidence type="ECO:0000313" key="2">
    <source>
        <dbReference type="Proteomes" id="UP000308197"/>
    </source>
</evidence>
<dbReference type="EMBL" id="ML212061">
    <property type="protein sequence ID" value="TFK79360.1"/>
    <property type="molecule type" value="Genomic_DNA"/>
</dbReference>
<keyword evidence="2" id="KW-1185">Reference proteome</keyword>
<proteinExistence type="predicted"/>
<dbReference type="AlphaFoldDB" id="A0A5C3NTM8"/>